<dbReference type="EMBL" id="JADZGI010000001">
    <property type="protein sequence ID" value="MBH0113893.1"/>
    <property type="molecule type" value="Genomic_DNA"/>
</dbReference>
<accession>A0A931HEF4</accession>
<dbReference type="InterPro" id="IPR016193">
    <property type="entry name" value="Cytidine_deaminase-like"/>
</dbReference>
<dbReference type="InterPro" id="IPR002125">
    <property type="entry name" value="CMP_dCMP_dom"/>
</dbReference>
<organism evidence="3 4">
    <name type="scientific">Novosphingobium aureum</name>
    <dbReference type="NCBI Taxonomy" id="2792964"/>
    <lineage>
        <taxon>Bacteria</taxon>
        <taxon>Pseudomonadati</taxon>
        <taxon>Pseudomonadota</taxon>
        <taxon>Alphaproteobacteria</taxon>
        <taxon>Sphingomonadales</taxon>
        <taxon>Sphingomonadaceae</taxon>
        <taxon>Novosphingobium</taxon>
    </lineage>
</organism>
<dbReference type="PROSITE" id="PS51747">
    <property type="entry name" value="CYT_DCMP_DEAMINASES_2"/>
    <property type="match status" value="1"/>
</dbReference>
<name>A0A931HEF4_9SPHN</name>
<comment type="caution">
    <text evidence="3">The sequence shown here is derived from an EMBL/GenBank/DDBJ whole genome shotgun (WGS) entry which is preliminary data.</text>
</comment>
<sequence>MSEFPERSDDAFIVSDETRNGLMALAREAAAGAYAPYSCFHVGAALMMADGSVVTGANVENASYGLSLCAETVAVAKILSQVDVPSREAQHGKLLALAVTGGAPGAPGQGDTVTPCGRCRQMLNEVAQLGESDPLVWCDGAEGILETRLSTLLPHAFGPANLL</sequence>
<dbReference type="GO" id="GO:0055086">
    <property type="term" value="P:nucleobase-containing small molecule metabolic process"/>
    <property type="evidence" value="ECO:0007669"/>
    <property type="project" value="UniProtKB-ARBA"/>
</dbReference>
<dbReference type="RefSeq" id="WP_197164314.1">
    <property type="nucleotide sequence ID" value="NZ_JADZGI010000001.1"/>
</dbReference>
<evidence type="ECO:0000256" key="1">
    <source>
        <dbReference type="ARBA" id="ARBA00006576"/>
    </source>
</evidence>
<feature type="domain" description="CMP/dCMP-type deaminase" evidence="2">
    <location>
        <begin position="17"/>
        <end position="160"/>
    </location>
</feature>
<dbReference type="GO" id="GO:0008270">
    <property type="term" value="F:zinc ion binding"/>
    <property type="evidence" value="ECO:0007669"/>
    <property type="project" value="TreeGrafter"/>
</dbReference>
<dbReference type="Pfam" id="PF00383">
    <property type="entry name" value="dCMP_cyt_deam_1"/>
    <property type="match status" value="1"/>
</dbReference>
<keyword evidence="4" id="KW-1185">Reference proteome</keyword>
<dbReference type="PANTHER" id="PTHR11644">
    <property type="entry name" value="CYTIDINE DEAMINASE"/>
    <property type="match status" value="1"/>
</dbReference>
<reference evidence="3" key="1">
    <citation type="submission" date="2020-11" db="EMBL/GenBank/DDBJ databases">
        <title>Novosphingobium aureum sp. nov., a marine bacterium isolated from sediment of a salt flat.</title>
        <authorList>
            <person name="Yoo Y."/>
            <person name="Kim J.-J."/>
        </authorList>
    </citation>
    <scope>NUCLEOTIDE SEQUENCE</scope>
    <source>
        <strain evidence="3">YJ-S2-02</strain>
    </source>
</reference>
<dbReference type="InterPro" id="IPR050202">
    <property type="entry name" value="Cyt/Deoxycyt_deaminase"/>
</dbReference>
<proteinExistence type="inferred from homology"/>
<evidence type="ECO:0000313" key="3">
    <source>
        <dbReference type="EMBL" id="MBH0113893.1"/>
    </source>
</evidence>
<evidence type="ECO:0000259" key="2">
    <source>
        <dbReference type="PROSITE" id="PS51747"/>
    </source>
</evidence>
<comment type="similarity">
    <text evidence="1">Belongs to the cytidine and deoxycytidylate deaminase family.</text>
</comment>
<keyword evidence="3" id="KW-0378">Hydrolase</keyword>
<dbReference type="Proteomes" id="UP000617634">
    <property type="component" value="Unassembled WGS sequence"/>
</dbReference>
<dbReference type="GO" id="GO:0072527">
    <property type="term" value="P:pyrimidine-containing compound metabolic process"/>
    <property type="evidence" value="ECO:0007669"/>
    <property type="project" value="UniProtKB-ARBA"/>
</dbReference>
<dbReference type="GO" id="GO:0004126">
    <property type="term" value="F:cytidine deaminase activity"/>
    <property type="evidence" value="ECO:0007669"/>
    <property type="project" value="UniProtKB-EC"/>
</dbReference>
<gene>
    <name evidence="3" type="ORF">I5E68_13150</name>
</gene>
<dbReference type="CDD" id="cd01283">
    <property type="entry name" value="cytidine_deaminase"/>
    <property type="match status" value="1"/>
</dbReference>
<evidence type="ECO:0000313" key="4">
    <source>
        <dbReference type="Proteomes" id="UP000617634"/>
    </source>
</evidence>
<dbReference type="Gene3D" id="3.40.140.10">
    <property type="entry name" value="Cytidine Deaminase, domain 2"/>
    <property type="match status" value="1"/>
</dbReference>
<dbReference type="PANTHER" id="PTHR11644:SF2">
    <property type="entry name" value="CYTIDINE DEAMINASE"/>
    <property type="match status" value="1"/>
</dbReference>
<protein>
    <submittedName>
        <fullName evidence="3">Cytidine deaminase</fullName>
        <ecNumber evidence="3">3.5.4.5</ecNumber>
    </submittedName>
</protein>
<dbReference type="EC" id="3.5.4.5" evidence="3"/>
<dbReference type="NCBIfam" id="NF004064">
    <property type="entry name" value="PRK05578.1"/>
    <property type="match status" value="1"/>
</dbReference>
<dbReference type="GO" id="GO:0005829">
    <property type="term" value="C:cytosol"/>
    <property type="evidence" value="ECO:0007669"/>
    <property type="project" value="TreeGrafter"/>
</dbReference>
<dbReference type="AlphaFoldDB" id="A0A931HEF4"/>
<dbReference type="SUPFAM" id="SSF53927">
    <property type="entry name" value="Cytidine deaminase-like"/>
    <property type="match status" value="1"/>
</dbReference>